<sequence>MKNTELLSQNLRLINHLYTRNLTRELSSIEANHHFEVLLTLAKQQKPITQNQLAELLHIDKSRVAHIIFSMEESKIVLVKTNPADRRQHLISLSQNALKVIPYIEQKVMEINELANTGISEEKLMVFTEVAEAMMQNLTKKKQTKNPTENDQLPDPDND</sequence>
<evidence type="ECO:0000313" key="7">
    <source>
        <dbReference type="Proteomes" id="UP001589828"/>
    </source>
</evidence>
<dbReference type="PANTHER" id="PTHR42756:SF1">
    <property type="entry name" value="TRANSCRIPTIONAL REPRESSOR OF EMRAB OPERON"/>
    <property type="match status" value="1"/>
</dbReference>
<reference evidence="6 7" key="1">
    <citation type="submission" date="2024-09" db="EMBL/GenBank/DDBJ databases">
        <authorList>
            <person name="Sun Q."/>
            <person name="Mori K."/>
        </authorList>
    </citation>
    <scope>NUCLEOTIDE SEQUENCE [LARGE SCALE GENOMIC DNA]</scope>
    <source>
        <strain evidence="6 7">NCAIM B.02415</strain>
    </source>
</reference>
<dbReference type="Pfam" id="PF01047">
    <property type="entry name" value="MarR"/>
    <property type="match status" value="1"/>
</dbReference>
<dbReference type="SMART" id="SM00347">
    <property type="entry name" value="HTH_MARR"/>
    <property type="match status" value="1"/>
</dbReference>
<keyword evidence="1" id="KW-0805">Transcription regulation</keyword>
<evidence type="ECO:0000256" key="4">
    <source>
        <dbReference type="SAM" id="MobiDB-lite"/>
    </source>
</evidence>
<accession>A0ABV6L446</accession>
<evidence type="ECO:0000313" key="6">
    <source>
        <dbReference type="EMBL" id="MFC0514248.1"/>
    </source>
</evidence>
<dbReference type="PROSITE" id="PS50995">
    <property type="entry name" value="HTH_MARR_2"/>
    <property type="match status" value="1"/>
</dbReference>
<dbReference type="InterPro" id="IPR036388">
    <property type="entry name" value="WH-like_DNA-bd_sf"/>
</dbReference>
<dbReference type="Proteomes" id="UP001589828">
    <property type="component" value="Unassembled WGS sequence"/>
</dbReference>
<dbReference type="InterPro" id="IPR036390">
    <property type="entry name" value="WH_DNA-bd_sf"/>
</dbReference>
<protein>
    <submittedName>
        <fullName evidence="6">MarR family winged helix-turn-helix transcriptional regulator</fullName>
    </submittedName>
</protein>
<keyword evidence="2" id="KW-0238">DNA-binding</keyword>
<organism evidence="6 7">
    <name type="scientific">Mucilaginibacter angelicae</name>
    <dbReference type="NCBI Taxonomy" id="869718"/>
    <lineage>
        <taxon>Bacteria</taxon>
        <taxon>Pseudomonadati</taxon>
        <taxon>Bacteroidota</taxon>
        <taxon>Sphingobacteriia</taxon>
        <taxon>Sphingobacteriales</taxon>
        <taxon>Sphingobacteriaceae</taxon>
        <taxon>Mucilaginibacter</taxon>
    </lineage>
</organism>
<dbReference type="InterPro" id="IPR000835">
    <property type="entry name" value="HTH_MarR-typ"/>
</dbReference>
<feature type="region of interest" description="Disordered" evidence="4">
    <location>
        <begin position="138"/>
        <end position="159"/>
    </location>
</feature>
<dbReference type="Gene3D" id="1.10.10.10">
    <property type="entry name" value="Winged helix-like DNA-binding domain superfamily/Winged helix DNA-binding domain"/>
    <property type="match status" value="1"/>
</dbReference>
<name>A0ABV6L446_9SPHI</name>
<evidence type="ECO:0000259" key="5">
    <source>
        <dbReference type="PROSITE" id="PS50995"/>
    </source>
</evidence>
<proteinExistence type="predicted"/>
<evidence type="ECO:0000256" key="3">
    <source>
        <dbReference type="ARBA" id="ARBA00023163"/>
    </source>
</evidence>
<evidence type="ECO:0000256" key="1">
    <source>
        <dbReference type="ARBA" id="ARBA00023015"/>
    </source>
</evidence>
<dbReference type="EMBL" id="JBHLTS010000020">
    <property type="protein sequence ID" value="MFC0514248.1"/>
    <property type="molecule type" value="Genomic_DNA"/>
</dbReference>
<dbReference type="SUPFAM" id="SSF46785">
    <property type="entry name" value="Winged helix' DNA-binding domain"/>
    <property type="match status" value="1"/>
</dbReference>
<dbReference type="RefSeq" id="WP_377022101.1">
    <property type="nucleotide sequence ID" value="NZ_JBHLTS010000020.1"/>
</dbReference>
<gene>
    <name evidence="6" type="ORF">ACFFGT_08560</name>
</gene>
<comment type="caution">
    <text evidence="6">The sequence shown here is derived from an EMBL/GenBank/DDBJ whole genome shotgun (WGS) entry which is preliminary data.</text>
</comment>
<dbReference type="PANTHER" id="PTHR42756">
    <property type="entry name" value="TRANSCRIPTIONAL REGULATOR, MARR"/>
    <property type="match status" value="1"/>
</dbReference>
<feature type="domain" description="HTH marR-type" evidence="5">
    <location>
        <begin position="3"/>
        <end position="136"/>
    </location>
</feature>
<evidence type="ECO:0000256" key="2">
    <source>
        <dbReference type="ARBA" id="ARBA00023125"/>
    </source>
</evidence>
<keyword evidence="3" id="KW-0804">Transcription</keyword>
<keyword evidence="7" id="KW-1185">Reference proteome</keyword>